<evidence type="ECO:0000313" key="3">
    <source>
        <dbReference type="Proteomes" id="UP000008021"/>
    </source>
</evidence>
<evidence type="ECO:0008006" key="4">
    <source>
        <dbReference type="Google" id="ProtNLM"/>
    </source>
</evidence>
<dbReference type="Proteomes" id="UP000008021">
    <property type="component" value="Chromosome 8"/>
</dbReference>
<protein>
    <recommendedName>
        <fullName evidence="4">DUF295 domain-containing protein</fullName>
    </recommendedName>
</protein>
<accession>A0A0E0EM58</accession>
<name>A0A0E0EM58_9ORYZ</name>
<dbReference type="STRING" id="40149.A0A0E0EM58"/>
<dbReference type="EnsemblPlants" id="OMERI08G13770.1">
    <property type="protein sequence ID" value="OMERI08G13770.1"/>
    <property type="gene ID" value="OMERI08G13770"/>
</dbReference>
<reference evidence="2" key="1">
    <citation type="submission" date="2015-04" db="UniProtKB">
        <authorList>
            <consortium name="EnsemblPlants"/>
        </authorList>
    </citation>
    <scope>IDENTIFICATION</scope>
</reference>
<evidence type="ECO:0000313" key="2">
    <source>
        <dbReference type="EnsemblPlants" id="OMERI08G13770.1"/>
    </source>
</evidence>
<evidence type="ECO:0000256" key="1">
    <source>
        <dbReference type="SAM" id="MobiDB-lite"/>
    </source>
</evidence>
<dbReference type="Gramene" id="OMERI08G13770.1">
    <property type="protein sequence ID" value="OMERI08G13770.1"/>
    <property type="gene ID" value="OMERI08G13770"/>
</dbReference>
<feature type="compositionally biased region" description="Acidic residues" evidence="1">
    <location>
        <begin position="146"/>
        <end position="178"/>
    </location>
</feature>
<dbReference type="AlphaFoldDB" id="A0A0E0EM58"/>
<sequence length="178" mass="20742">MFDHLCGVEYTMKIGPFDANERRAFRFSKDGWVIANQSDNNIFIINPFTKEIVELSMAGSWYRFTNISFSSVPTSLDCVFLGVCSSPKGDGITVWTCQPNEEETMDNEIYYEEEAEDEERDSEEKEINYEEEVGQDEEREAVENEINYDEEAEGEENETEEDYWSEFDFENDEVIGTQ</sequence>
<proteinExistence type="predicted"/>
<organism evidence="2">
    <name type="scientific">Oryza meridionalis</name>
    <dbReference type="NCBI Taxonomy" id="40149"/>
    <lineage>
        <taxon>Eukaryota</taxon>
        <taxon>Viridiplantae</taxon>
        <taxon>Streptophyta</taxon>
        <taxon>Embryophyta</taxon>
        <taxon>Tracheophyta</taxon>
        <taxon>Spermatophyta</taxon>
        <taxon>Magnoliopsida</taxon>
        <taxon>Liliopsida</taxon>
        <taxon>Poales</taxon>
        <taxon>Poaceae</taxon>
        <taxon>BOP clade</taxon>
        <taxon>Oryzoideae</taxon>
        <taxon>Oryzeae</taxon>
        <taxon>Oryzinae</taxon>
        <taxon>Oryza</taxon>
    </lineage>
</organism>
<dbReference type="HOGENOM" id="CLU_1512914_0_0_1"/>
<feature type="compositionally biased region" description="Acidic residues" evidence="1">
    <location>
        <begin position="129"/>
        <end position="140"/>
    </location>
</feature>
<keyword evidence="3" id="KW-1185">Reference proteome</keyword>
<reference evidence="2" key="2">
    <citation type="submission" date="2018-05" db="EMBL/GenBank/DDBJ databases">
        <title>OmerRS3 (Oryza meridionalis Reference Sequence Version 3).</title>
        <authorList>
            <person name="Zhang J."/>
            <person name="Kudrna D."/>
            <person name="Lee S."/>
            <person name="Talag J."/>
            <person name="Welchert J."/>
            <person name="Wing R.A."/>
        </authorList>
    </citation>
    <scope>NUCLEOTIDE SEQUENCE [LARGE SCALE GENOMIC DNA]</scope>
    <source>
        <strain evidence="2">cv. OR44</strain>
    </source>
</reference>
<feature type="region of interest" description="Disordered" evidence="1">
    <location>
        <begin position="113"/>
        <end position="178"/>
    </location>
</feature>